<protein>
    <submittedName>
        <fullName evidence="2">Uncharacterized protein</fullName>
    </submittedName>
</protein>
<feature type="compositionally biased region" description="Low complexity" evidence="1">
    <location>
        <begin position="22"/>
        <end position="31"/>
    </location>
</feature>
<accession>B5H972</accession>
<dbReference type="HOGENOM" id="CLU_2439556_0_0_11"/>
<reference evidence="3" key="1">
    <citation type="submission" date="2008-02" db="EMBL/GenBank/DDBJ databases">
        <authorList>
            <consortium name="The Broad Institute Genome Sequencing Platform"/>
            <person name="Fischbach M."/>
            <person name="Ward D."/>
            <person name="Young S."/>
            <person name="Jaffe D."/>
            <person name="Gnerre S."/>
            <person name="Berlin A."/>
            <person name="Heiman D."/>
            <person name="Hepburn T."/>
            <person name="Sykes S."/>
            <person name="Alvarado L."/>
            <person name="Kodira C.D."/>
            <person name="Straight P."/>
            <person name="Clardy J."/>
            <person name="Hung D."/>
            <person name="Kolter R."/>
            <person name="Mekalanos J."/>
            <person name="Walker S."/>
            <person name="Walsh C.T."/>
            <person name="Lander E."/>
            <person name="Galagan J."/>
            <person name="Nusbaum C."/>
            <person name="Birren B."/>
        </authorList>
    </citation>
    <scope>NUCLEOTIDE SEQUENCE [LARGE SCALE GENOMIC DNA]</scope>
    <source>
        <strain evidence="3">ATCC 25486 / DSM 40338 / CBS 914.69 / JCM 4507 / NBRC 13074 / NRRL 2958 / 5647</strain>
    </source>
</reference>
<dbReference type="AlphaFoldDB" id="B5H972"/>
<proteinExistence type="predicted"/>
<dbReference type="EMBL" id="CM000950">
    <property type="protein sequence ID" value="EDY63384.1"/>
    <property type="molecule type" value="Genomic_DNA"/>
</dbReference>
<reference evidence="3" key="2">
    <citation type="submission" date="2009-10" db="EMBL/GenBank/DDBJ databases">
        <title>The genome sequence of Streptomyces pristinaespiralis strain ATCC 25486.</title>
        <authorList>
            <consortium name="The Broad Institute Genome Sequencing Platform"/>
            <consortium name="Broad Institute Microbial Sequencing Center"/>
            <person name="Fischbach M."/>
            <person name="Godfrey P."/>
            <person name="Ward D."/>
            <person name="Young S."/>
            <person name="Zeng Q."/>
            <person name="Koehrsen M."/>
            <person name="Alvarado L."/>
            <person name="Berlin A.M."/>
            <person name="Bochicchio J."/>
            <person name="Borenstein D."/>
            <person name="Chapman S.B."/>
            <person name="Chen Z."/>
            <person name="Engels R."/>
            <person name="Freedman E."/>
            <person name="Gellesch M."/>
            <person name="Goldberg J."/>
            <person name="Griggs A."/>
            <person name="Gujja S."/>
            <person name="Heilman E.R."/>
            <person name="Heiman D.I."/>
            <person name="Hepburn T.A."/>
            <person name="Howarth C."/>
            <person name="Jen D."/>
            <person name="Larson L."/>
            <person name="Lewis B."/>
            <person name="Mehta T."/>
            <person name="Park D."/>
            <person name="Pearson M."/>
            <person name="Richards J."/>
            <person name="Roberts A."/>
            <person name="Saif S."/>
            <person name="Shea T.D."/>
            <person name="Shenoy N."/>
            <person name="Sisk P."/>
            <person name="Stolte C."/>
            <person name="Sykes S.N."/>
            <person name="Thomson T."/>
            <person name="Walk T."/>
            <person name="White J."/>
            <person name="Yandava C."/>
            <person name="Straight P."/>
            <person name="Clardy J."/>
            <person name="Hung D."/>
            <person name="Kolter R."/>
            <person name="Mekalanos J."/>
            <person name="Walker S."/>
            <person name="Walsh C.T."/>
            <person name="Wieland-Brown L.C."/>
            <person name="Haas B."/>
            <person name="Nusbaum C."/>
            <person name="Birren B."/>
        </authorList>
    </citation>
    <scope>NUCLEOTIDE SEQUENCE [LARGE SCALE GENOMIC DNA]</scope>
    <source>
        <strain evidence="3">ATCC 25486 / DSM 40338 / CBS 914.69 / JCM 4507 / NBRC 13074 / NRRL 2958 / 5647</strain>
    </source>
</reference>
<gene>
    <name evidence="2" type="ORF">SSDG_01702</name>
</gene>
<organism evidence="2 3">
    <name type="scientific">Streptomyces pristinaespiralis (strain ATCC 25486 / DSM 40338 / CBS 914.69 / JCM 4507 / KCC S-0507 / NBRC 13074 / NRRL 2958 / 5647)</name>
    <dbReference type="NCBI Taxonomy" id="457429"/>
    <lineage>
        <taxon>Bacteria</taxon>
        <taxon>Bacillati</taxon>
        <taxon>Actinomycetota</taxon>
        <taxon>Actinomycetes</taxon>
        <taxon>Kitasatosporales</taxon>
        <taxon>Streptomycetaceae</taxon>
        <taxon>Streptomyces</taxon>
    </lineage>
</organism>
<evidence type="ECO:0000313" key="3">
    <source>
        <dbReference type="Proteomes" id="UP000002805"/>
    </source>
</evidence>
<feature type="region of interest" description="Disordered" evidence="1">
    <location>
        <begin position="1"/>
        <end position="31"/>
    </location>
</feature>
<sequence>MSGTVDRVATPLGRVWSGGPDGAADGSDPAGDVEAVADICAEPADDGAAECESPLDTAPAAMTAAAIVAAAVITAAMIGTRWPPPCGVGG</sequence>
<evidence type="ECO:0000313" key="2">
    <source>
        <dbReference type="EMBL" id="EDY63384.1"/>
    </source>
</evidence>
<dbReference type="Proteomes" id="UP000002805">
    <property type="component" value="Chromosome"/>
</dbReference>
<evidence type="ECO:0000256" key="1">
    <source>
        <dbReference type="SAM" id="MobiDB-lite"/>
    </source>
</evidence>
<keyword evidence="3" id="KW-1185">Reference proteome</keyword>
<name>B5H972_STRE2</name>